<evidence type="ECO:0000256" key="5">
    <source>
        <dbReference type="ARBA" id="ARBA00022771"/>
    </source>
</evidence>
<feature type="domain" description="C2H2-type" evidence="14">
    <location>
        <begin position="285"/>
        <end position="312"/>
    </location>
</feature>
<keyword evidence="10" id="KW-0539">Nucleus</keyword>
<keyword evidence="6" id="KW-0862">Zinc</keyword>
<dbReference type="AlphaFoldDB" id="A0AAW2AWG7"/>
<name>A0AAW2AWG7_CULAL</name>
<keyword evidence="8" id="KW-0238">DNA-binding</keyword>
<dbReference type="SUPFAM" id="SSF57667">
    <property type="entry name" value="beta-beta-alpha zinc fingers"/>
    <property type="match status" value="2"/>
</dbReference>
<dbReference type="GO" id="GO:0005634">
    <property type="term" value="C:nucleus"/>
    <property type="evidence" value="ECO:0007669"/>
    <property type="project" value="UniProtKB-SubCell"/>
</dbReference>
<evidence type="ECO:0000256" key="2">
    <source>
        <dbReference type="ARBA" id="ARBA00006991"/>
    </source>
</evidence>
<dbReference type="SMART" id="SM00355">
    <property type="entry name" value="ZnF_C2H2"/>
    <property type="match status" value="4"/>
</dbReference>
<dbReference type="InterPro" id="IPR036236">
    <property type="entry name" value="Znf_C2H2_sf"/>
</dbReference>
<dbReference type="PANTHER" id="PTHR23235">
    <property type="entry name" value="KRUEPPEL-LIKE TRANSCRIPTION FACTOR"/>
    <property type="match status" value="1"/>
</dbReference>
<gene>
    <name evidence="15" type="ORF">ABG768_019878</name>
</gene>
<keyword evidence="3" id="KW-0479">Metal-binding</keyword>
<evidence type="ECO:0000256" key="6">
    <source>
        <dbReference type="ARBA" id="ARBA00022833"/>
    </source>
</evidence>
<sequence length="363" mass="40880">MNIMNTSDFQTQLTSIMEIMARTAVAEISKLFEENSLLLRLEISRCTNENESLKKKCHFLESELQSAQKTAGNMNGTEAPFSHPGHNVRDTGHRPTIDSVFGKEWCMNLWRHQESNVGEQEDDTHLNSSVISEEPVNLLDEEPDVIMIKEETLKIDDCSGKNKPDADQSNSLKGPAMASENSCVAQSSEDFITYTVPSDEQVQPNIPQQPQVEEQTLEGTISTHEDCTAGSDLSPDVGFFPNNLSYNQMTVTQKKKLNCVFCGRTFEYLSHMTKHMRTHSGEKPFVCTVCGRRFAQKTYLTTHERTHSGERPYVCMECGKSFSQKSSLNVHLRSHTGEKPFNCLECGKSYAYKIALKSHRCVS</sequence>
<evidence type="ECO:0000256" key="7">
    <source>
        <dbReference type="ARBA" id="ARBA00023015"/>
    </source>
</evidence>
<dbReference type="InterPro" id="IPR013087">
    <property type="entry name" value="Znf_C2H2_type"/>
</dbReference>
<dbReference type="PROSITE" id="PS00028">
    <property type="entry name" value="ZINC_FINGER_C2H2_1"/>
    <property type="match status" value="3"/>
</dbReference>
<feature type="domain" description="C2H2-type" evidence="14">
    <location>
        <begin position="313"/>
        <end position="340"/>
    </location>
</feature>
<comment type="similarity">
    <text evidence="2">Belongs to the krueppel C2H2-type zinc-finger protein family.</text>
</comment>
<evidence type="ECO:0000256" key="12">
    <source>
        <dbReference type="SAM" id="Coils"/>
    </source>
</evidence>
<feature type="coiled-coil region" evidence="12">
    <location>
        <begin position="43"/>
        <end position="70"/>
    </location>
</feature>
<keyword evidence="9" id="KW-0804">Transcription</keyword>
<protein>
    <recommendedName>
        <fullName evidence="14">C2H2-type domain-containing protein</fullName>
    </recommendedName>
</protein>
<keyword evidence="12" id="KW-0175">Coiled coil</keyword>
<keyword evidence="5 11" id="KW-0863">Zinc-finger</keyword>
<keyword evidence="7" id="KW-0805">Transcription regulation</keyword>
<comment type="subcellular location">
    <subcellularLocation>
        <location evidence="1">Nucleus</location>
    </subcellularLocation>
</comment>
<dbReference type="GO" id="GO:0000981">
    <property type="term" value="F:DNA-binding transcription factor activity, RNA polymerase II-specific"/>
    <property type="evidence" value="ECO:0007669"/>
    <property type="project" value="TreeGrafter"/>
</dbReference>
<dbReference type="Proteomes" id="UP001479290">
    <property type="component" value="Unassembled WGS sequence"/>
</dbReference>
<dbReference type="Gene3D" id="3.30.160.60">
    <property type="entry name" value="Classic Zinc Finger"/>
    <property type="match status" value="4"/>
</dbReference>
<feature type="domain" description="C2H2-type" evidence="14">
    <location>
        <begin position="341"/>
        <end position="363"/>
    </location>
</feature>
<proteinExistence type="inferred from homology"/>
<evidence type="ECO:0000313" key="16">
    <source>
        <dbReference type="Proteomes" id="UP001479290"/>
    </source>
</evidence>
<dbReference type="PROSITE" id="PS50157">
    <property type="entry name" value="ZINC_FINGER_C2H2_2"/>
    <property type="match status" value="4"/>
</dbReference>
<dbReference type="EMBL" id="JAWDJR010000003">
    <property type="protein sequence ID" value="KAK9978110.1"/>
    <property type="molecule type" value="Genomic_DNA"/>
</dbReference>
<organism evidence="15 16">
    <name type="scientific">Culter alburnus</name>
    <name type="common">Topmouth culter</name>
    <dbReference type="NCBI Taxonomy" id="194366"/>
    <lineage>
        <taxon>Eukaryota</taxon>
        <taxon>Metazoa</taxon>
        <taxon>Chordata</taxon>
        <taxon>Craniata</taxon>
        <taxon>Vertebrata</taxon>
        <taxon>Euteleostomi</taxon>
        <taxon>Actinopterygii</taxon>
        <taxon>Neopterygii</taxon>
        <taxon>Teleostei</taxon>
        <taxon>Ostariophysi</taxon>
        <taxon>Cypriniformes</taxon>
        <taxon>Xenocyprididae</taxon>
        <taxon>Xenocypridinae</taxon>
        <taxon>Culter</taxon>
    </lineage>
</organism>
<accession>A0AAW2AWG7</accession>
<evidence type="ECO:0000313" key="15">
    <source>
        <dbReference type="EMBL" id="KAK9978110.1"/>
    </source>
</evidence>
<evidence type="ECO:0000256" key="9">
    <source>
        <dbReference type="ARBA" id="ARBA00023163"/>
    </source>
</evidence>
<comment type="caution">
    <text evidence="15">The sequence shown here is derived from an EMBL/GenBank/DDBJ whole genome shotgun (WGS) entry which is preliminary data.</text>
</comment>
<evidence type="ECO:0000256" key="10">
    <source>
        <dbReference type="ARBA" id="ARBA00023242"/>
    </source>
</evidence>
<evidence type="ECO:0000256" key="8">
    <source>
        <dbReference type="ARBA" id="ARBA00023125"/>
    </source>
</evidence>
<dbReference type="FunFam" id="3.30.160.60:FF:002343">
    <property type="entry name" value="Zinc finger protein 33A"/>
    <property type="match status" value="1"/>
</dbReference>
<evidence type="ECO:0000256" key="1">
    <source>
        <dbReference type="ARBA" id="ARBA00004123"/>
    </source>
</evidence>
<dbReference type="FunFam" id="3.30.160.60:FF:000759">
    <property type="entry name" value="zinc finger protein 16"/>
    <property type="match status" value="1"/>
</dbReference>
<reference evidence="15 16" key="1">
    <citation type="submission" date="2024-05" db="EMBL/GenBank/DDBJ databases">
        <title>A high-quality chromosomal-level genome assembly of Topmouth culter (Culter alburnus).</title>
        <authorList>
            <person name="Zhao H."/>
        </authorList>
    </citation>
    <scope>NUCLEOTIDE SEQUENCE [LARGE SCALE GENOMIC DNA]</scope>
    <source>
        <strain evidence="15">CATC2023</strain>
        <tissue evidence="15">Muscle</tissue>
    </source>
</reference>
<evidence type="ECO:0000256" key="3">
    <source>
        <dbReference type="ARBA" id="ARBA00022723"/>
    </source>
</evidence>
<dbReference type="PANTHER" id="PTHR23235:SF152">
    <property type="entry name" value="SI:DKEY-210J14.3"/>
    <property type="match status" value="1"/>
</dbReference>
<feature type="region of interest" description="Disordered" evidence="13">
    <location>
        <begin position="157"/>
        <end position="180"/>
    </location>
</feature>
<evidence type="ECO:0000259" key="14">
    <source>
        <dbReference type="PROSITE" id="PS50157"/>
    </source>
</evidence>
<dbReference type="GO" id="GO:0000978">
    <property type="term" value="F:RNA polymerase II cis-regulatory region sequence-specific DNA binding"/>
    <property type="evidence" value="ECO:0007669"/>
    <property type="project" value="TreeGrafter"/>
</dbReference>
<evidence type="ECO:0000256" key="4">
    <source>
        <dbReference type="ARBA" id="ARBA00022737"/>
    </source>
</evidence>
<dbReference type="FunFam" id="3.30.160.60:FF:002716">
    <property type="entry name" value="Zinc finger protein 212"/>
    <property type="match status" value="1"/>
</dbReference>
<dbReference type="Pfam" id="PF00096">
    <property type="entry name" value="zf-C2H2"/>
    <property type="match status" value="3"/>
</dbReference>
<feature type="domain" description="C2H2-type" evidence="14">
    <location>
        <begin position="257"/>
        <end position="284"/>
    </location>
</feature>
<keyword evidence="16" id="KW-1185">Reference proteome</keyword>
<dbReference type="GO" id="GO:0008270">
    <property type="term" value="F:zinc ion binding"/>
    <property type="evidence" value="ECO:0007669"/>
    <property type="project" value="UniProtKB-KW"/>
</dbReference>
<keyword evidence="4" id="KW-0677">Repeat</keyword>
<evidence type="ECO:0000256" key="11">
    <source>
        <dbReference type="PROSITE-ProRule" id="PRU00042"/>
    </source>
</evidence>
<feature type="compositionally biased region" description="Basic and acidic residues" evidence="13">
    <location>
        <begin position="157"/>
        <end position="166"/>
    </location>
</feature>
<evidence type="ECO:0000256" key="13">
    <source>
        <dbReference type="SAM" id="MobiDB-lite"/>
    </source>
</evidence>